<name>D4J8Z6_9FIRM</name>
<dbReference type="AlphaFoldDB" id="D4J8Z6"/>
<sequence length="39" mass="4329">MTGQLTGGAYYRAYGQGKKNFPAKYVQVIRKNTGLVYVS</sequence>
<protein>
    <submittedName>
        <fullName evidence="1">Uncharacterized protein</fullName>
    </submittedName>
</protein>
<organism evidence="1 2">
    <name type="scientific">Coprococcus catus GD/7</name>
    <dbReference type="NCBI Taxonomy" id="717962"/>
    <lineage>
        <taxon>Bacteria</taxon>
        <taxon>Bacillati</taxon>
        <taxon>Bacillota</taxon>
        <taxon>Clostridia</taxon>
        <taxon>Lachnospirales</taxon>
        <taxon>Lachnospiraceae</taxon>
        <taxon>Coprococcus</taxon>
    </lineage>
</organism>
<dbReference type="EMBL" id="FP929038">
    <property type="protein sequence ID" value="CBK80817.1"/>
    <property type="molecule type" value="Genomic_DNA"/>
</dbReference>
<evidence type="ECO:0000313" key="1">
    <source>
        <dbReference type="EMBL" id="CBK80817.1"/>
    </source>
</evidence>
<dbReference type="PATRIC" id="fig|717962.3.peg.1999"/>
<gene>
    <name evidence="1" type="ORF">CC1_21060</name>
</gene>
<reference evidence="1 2" key="1">
    <citation type="submission" date="2010-03" db="EMBL/GenBank/DDBJ databases">
        <title>The genome sequence of Coprococcus catus GD/7.</title>
        <authorList>
            <consortium name="metaHIT consortium -- http://www.metahit.eu/"/>
            <person name="Pajon A."/>
            <person name="Turner K."/>
            <person name="Parkhill J."/>
            <person name="Duncan S."/>
            <person name="Flint H."/>
        </authorList>
    </citation>
    <scope>NUCLEOTIDE SEQUENCE [LARGE SCALE GENOMIC DNA]</scope>
    <source>
        <strain evidence="1 2">GD/7</strain>
    </source>
</reference>
<reference evidence="1 2" key="2">
    <citation type="submission" date="2010-03" db="EMBL/GenBank/DDBJ databases">
        <authorList>
            <person name="Pajon A."/>
        </authorList>
    </citation>
    <scope>NUCLEOTIDE SEQUENCE [LARGE SCALE GENOMIC DNA]</scope>
    <source>
        <strain evidence="1 2">GD/7</strain>
    </source>
</reference>
<proteinExistence type="predicted"/>
<accession>D4J8Z6</accession>
<dbReference type="STRING" id="717962.CC1_21060"/>
<dbReference type="Proteomes" id="UP000008798">
    <property type="component" value="Chromosome"/>
</dbReference>
<evidence type="ECO:0000313" key="2">
    <source>
        <dbReference type="Proteomes" id="UP000008798"/>
    </source>
</evidence>
<dbReference type="HOGENOM" id="CLU_3308021_0_0_9"/>
<dbReference type="KEGG" id="cct:CC1_21060"/>